<name>A0AAN8Q5H1_PATCE</name>
<dbReference type="EMBL" id="JAZGQO010000002">
    <property type="protein sequence ID" value="KAK6192050.1"/>
    <property type="molecule type" value="Genomic_DNA"/>
</dbReference>
<evidence type="ECO:0000256" key="1">
    <source>
        <dbReference type="SAM" id="MobiDB-lite"/>
    </source>
</evidence>
<dbReference type="Proteomes" id="UP001347796">
    <property type="component" value="Unassembled WGS sequence"/>
</dbReference>
<comment type="caution">
    <text evidence="2">The sequence shown here is derived from an EMBL/GenBank/DDBJ whole genome shotgun (WGS) entry which is preliminary data.</text>
</comment>
<sequence length="244" mass="28671">MDQLRNFFTKKNRRVISPERISVSYTKQNNEIEQTCEEDAANHYLKQQKSPIEKMKSWFSKESLQELSENSGVAYRRHPDDVRSAFVRPKSTTTSVACYGRYSSLEILDIGTSQESICFDEDLSVSLISLERIESIQKKSLDVTRHRRKHMKKKENKKRRHAELDDEGLKGYQSMIELPLTNRPKVDVIVTQLSPDVKVRAVVMRKTSIQRKSWEIRRQRKAAMNKRRSDYYQDICPILETQIN</sequence>
<protein>
    <submittedName>
        <fullName evidence="2">Uncharacterized protein</fullName>
    </submittedName>
</protein>
<feature type="region of interest" description="Disordered" evidence="1">
    <location>
        <begin position="145"/>
        <end position="166"/>
    </location>
</feature>
<evidence type="ECO:0000313" key="2">
    <source>
        <dbReference type="EMBL" id="KAK6192050.1"/>
    </source>
</evidence>
<feature type="compositionally biased region" description="Basic residues" evidence="1">
    <location>
        <begin position="145"/>
        <end position="161"/>
    </location>
</feature>
<organism evidence="2 3">
    <name type="scientific">Patella caerulea</name>
    <name type="common">Rayed Mediterranean limpet</name>
    <dbReference type="NCBI Taxonomy" id="87958"/>
    <lineage>
        <taxon>Eukaryota</taxon>
        <taxon>Metazoa</taxon>
        <taxon>Spiralia</taxon>
        <taxon>Lophotrochozoa</taxon>
        <taxon>Mollusca</taxon>
        <taxon>Gastropoda</taxon>
        <taxon>Patellogastropoda</taxon>
        <taxon>Patelloidea</taxon>
        <taxon>Patellidae</taxon>
        <taxon>Patella</taxon>
    </lineage>
</organism>
<reference evidence="2 3" key="1">
    <citation type="submission" date="2024-01" db="EMBL/GenBank/DDBJ databases">
        <title>The genome of the rayed Mediterranean limpet Patella caerulea (Linnaeus, 1758).</title>
        <authorList>
            <person name="Anh-Thu Weber A."/>
            <person name="Halstead-Nussloch G."/>
        </authorList>
    </citation>
    <scope>NUCLEOTIDE SEQUENCE [LARGE SCALE GENOMIC DNA]</scope>
    <source>
        <strain evidence="2">AATW-2023a</strain>
        <tissue evidence="2">Whole specimen</tissue>
    </source>
</reference>
<keyword evidence="3" id="KW-1185">Reference proteome</keyword>
<evidence type="ECO:0000313" key="3">
    <source>
        <dbReference type="Proteomes" id="UP001347796"/>
    </source>
</evidence>
<accession>A0AAN8Q5H1</accession>
<gene>
    <name evidence="2" type="ORF">SNE40_003596</name>
</gene>
<proteinExistence type="predicted"/>
<dbReference type="AlphaFoldDB" id="A0AAN8Q5H1"/>